<protein>
    <recommendedName>
        <fullName evidence="4">FXSXX-COOH protein</fullName>
    </recommendedName>
</protein>
<dbReference type="Proteomes" id="UP001501444">
    <property type="component" value="Unassembled WGS sequence"/>
</dbReference>
<feature type="region of interest" description="Disordered" evidence="1">
    <location>
        <begin position="1"/>
        <end position="25"/>
    </location>
</feature>
<comment type="caution">
    <text evidence="2">The sequence shown here is derived from an EMBL/GenBank/DDBJ whole genome shotgun (WGS) entry which is preliminary data.</text>
</comment>
<evidence type="ECO:0008006" key="4">
    <source>
        <dbReference type="Google" id="ProtNLM"/>
    </source>
</evidence>
<evidence type="ECO:0000256" key="1">
    <source>
        <dbReference type="SAM" id="MobiDB-lite"/>
    </source>
</evidence>
<organism evidence="2 3">
    <name type="scientific">Dactylosporangium salmoneum</name>
    <dbReference type="NCBI Taxonomy" id="53361"/>
    <lineage>
        <taxon>Bacteria</taxon>
        <taxon>Bacillati</taxon>
        <taxon>Actinomycetota</taxon>
        <taxon>Actinomycetes</taxon>
        <taxon>Micromonosporales</taxon>
        <taxon>Micromonosporaceae</taxon>
        <taxon>Dactylosporangium</taxon>
    </lineage>
</organism>
<accession>A0ABN3GA83</accession>
<name>A0ABN3GA83_9ACTN</name>
<reference evidence="2 3" key="1">
    <citation type="journal article" date="2019" name="Int. J. Syst. Evol. Microbiol.">
        <title>The Global Catalogue of Microorganisms (GCM) 10K type strain sequencing project: providing services to taxonomists for standard genome sequencing and annotation.</title>
        <authorList>
            <consortium name="The Broad Institute Genomics Platform"/>
            <consortium name="The Broad Institute Genome Sequencing Center for Infectious Disease"/>
            <person name="Wu L."/>
            <person name="Ma J."/>
        </authorList>
    </citation>
    <scope>NUCLEOTIDE SEQUENCE [LARGE SCALE GENOMIC DNA]</scope>
    <source>
        <strain evidence="2 3">JCM 3272</strain>
    </source>
</reference>
<gene>
    <name evidence="2" type="ORF">GCM10010170_033840</name>
</gene>
<proteinExistence type="predicted"/>
<sequence>MTADLRQPAPTATDQKEPAAMPDVDNPLLDLAQVRLDQMLAEPAPGTPPTTLDSVIRRLFDPDERDLVTVSAFSSSL</sequence>
<evidence type="ECO:0000313" key="3">
    <source>
        <dbReference type="Proteomes" id="UP001501444"/>
    </source>
</evidence>
<evidence type="ECO:0000313" key="2">
    <source>
        <dbReference type="EMBL" id="GAA2346804.1"/>
    </source>
</evidence>
<keyword evidence="3" id="KW-1185">Reference proteome</keyword>
<dbReference type="EMBL" id="BAAARV010000025">
    <property type="protein sequence ID" value="GAA2346804.1"/>
    <property type="molecule type" value="Genomic_DNA"/>
</dbReference>